<name>A0A6B3RGV9_9RHOB</name>
<proteinExistence type="predicted"/>
<dbReference type="CDD" id="cd02440">
    <property type="entry name" value="AdoMet_MTases"/>
    <property type="match status" value="1"/>
</dbReference>
<protein>
    <recommendedName>
        <fullName evidence="2">protein-glutamate O-methyltransferase</fullName>
        <ecNumber evidence="2">2.1.1.80</ecNumber>
    </recommendedName>
</protein>
<dbReference type="Pfam" id="PF03705">
    <property type="entry name" value="CheR_N"/>
    <property type="match status" value="1"/>
</dbReference>
<evidence type="ECO:0000256" key="3">
    <source>
        <dbReference type="ARBA" id="ARBA00022603"/>
    </source>
</evidence>
<dbReference type="EC" id="2.1.1.80" evidence="2"/>
<comment type="catalytic activity">
    <reaction evidence="1">
        <text>L-glutamyl-[protein] + S-adenosyl-L-methionine = [protein]-L-glutamate 5-O-methyl ester + S-adenosyl-L-homocysteine</text>
        <dbReference type="Rhea" id="RHEA:24452"/>
        <dbReference type="Rhea" id="RHEA-COMP:10208"/>
        <dbReference type="Rhea" id="RHEA-COMP:10311"/>
        <dbReference type="ChEBI" id="CHEBI:29973"/>
        <dbReference type="ChEBI" id="CHEBI:57856"/>
        <dbReference type="ChEBI" id="CHEBI:59789"/>
        <dbReference type="ChEBI" id="CHEBI:82795"/>
        <dbReference type="EC" id="2.1.1.80"/>
    </reaction>
</comment>
<dbReference type="InterPro" id="IPR022641">
    <property type="entry name" value="CheR_N"/>
</dbReference>
<dbReference type="SUPFAM" id="SSF47757">
    <property type="entry name" value="Chemotaxis receptor methyltransferase CheR, N-terminal domain"/>
    <property type="match status" value="1"/>
</dbReference>
<dbReference type="PROSITE" id="PS50123">
    <property type="entry name" value="CHER"/>
    <property type="match status" value="1"/>
</dbReference>
<dbReference type="Pfam" id="PF01739">
    <property type="entry name" value="CheR"/>
    <property type="match status" value="1"/>
</dbReference>
<keyword evidence="5" id="KW-0949">S-adenosyl-L-methionine</keyword>
<reference evidence="7 8" key="1">
    <citation type="submission" date="2020-02" db="EMBL/GenBank/DDBJ databases">
        <title>Rhodobacter algicola sp. nov., isolated from microalga culture.</title>
        <authorList>
            <person name="Park C.-Y."/>
        </authorList>
    </citation>
    <scope>NUCLEOTIDE SEQUENCE [LARGE SCALE GENOMIC DNA]</scope>
    <source>
        <strain evidence="7 8">ETT8</strain>
    </source>
</reference>
<dbReference type="PRINTS" id="PR00996">
    <property type="entry name" value="CHERMTFRASE"/>
</dbReference>
<feature type="domain" description="CheR-type methyltransferase" evidence="6">
    <location>
        <begin position="1"/>
        <end position="270"/>
    </location>
</feature>
<dbReference type="InterPro" id="IPR029063">
    <property type="entry name" value="SAM-dependent_MTases_sf"/>
</dbReference>
<dbReference type="InterPro" id="IPR036804">
    <property type="entry name" value="CheR_N_sf"/>
</dbReference>
<evidence type="ECO:0000256" key="1">
    <source>
        <dbReference type="ARBA" id="ARBA00001541"/>
    </source>
</evidence>
<dbReference type="AlphaFoldDB" id="A0A6B3RGV9"/>
<evidence type="ECO:0000259" key="6">
    <source>
        <dbReference type="PROSITE" id="PS50123"/>
    </source>
</evidence>
<dbReference type="SMART" id="SM00138">
    <property type="entry name" value="MeTrc"/>
    <property type="match status" value="1"/>
</dbReference>
<dbReference type="InterPro" id="IPR022642">
    <property type="entry name" value="CheR_C"/>
</dbReference>
<evidence type="ECO:0000256" key="5">
    <source>
        <dbReference type="ARBA" id="ARBA00022691"/>
    </source>
</evidence>
<dbReference type="PANTHER" id="PTHR24422">
    <property type="entry name" value="CHEMOTAXIS PROTEIN METHYLTRANSFERASE"/>
    <property type="match status" value="1"/>
</dbReference>
<accession>A0A6B3RGV9</accession>
<evidence type="ECO:0000256" key="2">
    <source>
        <dbReference type="ARBA" id="ARBA00012534"/>
    </source>
</evidence>
<gene>
    <name evidence="7" type="ORF">G3572_03690</name>
</gene>
<dbReference type="InterPro" id="IPR000780">
    <property type="entry name" value="CheR_MeTrfase"/>
</dbReference>
<keyword evidence="8" id="KW-1185">Reference proteome</keyword>
<keyword evidence="3 7" id="KW-0489">Methyltransferase</keyword>
<dbReference type="EMBL" id="JAAIKE010000001">
    <property type="protein sequence ID" value="NEX45294.1"/>
    <property type="molecule type" value="Genomic_DNA"/>
</dbReference>
<dbReference type="GO" id="GO:0008983">
    <property type="term" value="F:protein-glutamate O-methyltransferase activity"/>
    <property type="evidence" value="ECO:0007669"/>
    <property type="project" value="UniProtKB-EC"/>
</dbReference>
<dbReference type="SUPFAM" id="SSF53335">
    <property type="entry name" value="S-adenosyl-L-methionine-dependent methyltransferases"/>
    <property type="match status" value="1"/>
</dbReference>
<dbReference type="GO" id="GO:0032259">
    <property type="term" value="P:methylation"/>
    <property type="evidence" value="ECO:0007669"/>
    <property type="project" value="UniProtKB-KW"/>
</dbReference>
<dbReference type="Gene3D" id="1.10.155.10">
    <property type="entry name" value="Chemotaxis receptor methyltransferase CheR, N-terminal domain"/>
    <property type="match status" value="1"/>
</dbReference>
<evidence type="ECO:0000256" key="4">
    <source>
        <dbReference type="ARBA" id="ARBA00022679"/>
    </source>
</evidence>
<dbReference type="Gene3D" id="3.40.50.150">
    <property type="entry name" value="Vaccinia Virus protein VP39"/>
    <property type="match status" value="1"/>
</dbReference>
<sequence>MANEAESYEAIRSWLEQRCAIHYPEHKRDLLRQRLQRVQRAFGLPMLHDLARKVTLEQTHDVQLAVIHVASTNHTYFYREKDVLEFFRREVLPLLATRNEIRLWSAACSTGDEVYTLAIMIAETLGMDALRRTHILGTDISAPVIEQAETGVYSARHLEQVPSFIRQKYMRPVGIEQFQIVPEILAACTFRRMNLKTPDLPFRKPFQAVFCRNVLYYFAVEDQINVVNSIARVTEPGGWLFTSVTESVRDLSSLWTPVASGICVKSKGIA</sequence>
<dbReference type="Proteomes" id="UP000481421">
    <property type="component" value="Unassembled WGS sequence"/>
</dbReference>
<dbReference type="PANTHER" id="PTHR24422:SF19">
    <property type="entry name" value="CHEMOTAXIS PROTEIN METHYLTRANSFERASE"/>
    <property type="match status" value="1"/>
</dbReference>
<evidence type="ECO:0000313" key="7">
    <source>
        <dbReference type="EMBL" id="NEX45294.1"/>
    </source>
</evidence>
<evidence type="ECO:0000313" key="8">
    <source>
        <dbReference type="Proteomes" id="UP000481421"/>
    </source>
</evidence>
<dbReference type="InterPro" id="IPR050903">
    <property type="entry name" value="Bact_Chemotaxis_MeTrfase"/>
</dbReference>
<comment type="caution">
    <text evidence="7">The sequence shown here is derived from an EMBL/GenBank/DDBJ whole genome shotgun (WGS) entry which is preliminary data.</text>
</comment>
<organism evidence="7 8">
    <name type="scientific">Pseudotabrizicola algicola</name>
    <dbReference type="NCBI Taxonomy" id="2709381"/>
    <lineage>
        <taxon>Bacteria</taxon>
        <taxon>Pseudomonadati</taxon>
        <taxon>Pseudomonadota</taxon>
        <taxon>Alphaproteobacteria</taxon>
        <taxon>Rhodobacterales</taxon>
        <taxon>Paracoccaceae</taxon>
        <taxon>Pseudotabrizicola</taxon>
    </lineage>
</organism>
<keyword evidence="4 7" id="KW-0808">Transferase</keyword>